<dbReference type="EMBL" id="MN740821">
    <property type="protein sequence ID" value="QHU13474.1"/>
    <property type="molecule type" value="Genomic_DNA"/>
</dbReference>
<proteinExistence type="predicted"/>
<evidence type="ECO:0000313" key="1">
    <source>
        <dbReference type="EMBL" id="QHU13474.1"/>
    </source>
</evidence>
<sequence>MRQKNKLCYENDIRIKVYNKMNREVILPDQRTISRFYNGVFGFLSFTY</sequence>
<protein>
    <submittedName>
        <fullName evidence="1">Uncharacterized protein</fullName>
    </submittedName>
</protein>
<organism evidence="1">
    <name type="scientific">viral metagenome</name>
    <dbReference type="NCBI Taxonomy" id="1070528"/>
    <lineage>
        <taxon>unclassified sequences</taxon>
        <taxon>metagenomes</taxon>
        <taxon>organismal metagenomes</taxon>
    </lineage>
</organism>
<dbReference type="AlphaFoldDB" id="A0A6C0KBA9"/>
<accession>A0A6C0KBA9</accession>
<reference evidence="1" key="1">
    <citation type="journal article" date="2020" name="Nature">
        <title>Giant virus diversity and host interactions through global metagenomics.</title>
        <authorList>
            <person name="Schulz F."/>
            <person name="Roux S."/>
            <person name="Paez-Espino D."/>
            <person name="Jungbluth S."/>
            <person name="Walsh D.A."/>
            <person name="Denef V.J."/>
            <person name="McMahon K.D."/>
            <person name="Konstantinidis K.T."/>
            <person name="Eloe-Fadrosh E.A."/>
            <person name="Kyrpides N.C."/>
            <person name="Woyke T."/>
        </authorList>
    </citation>
    <scope>NUCLEOTIDE SEQUENCE</scope>
    <source>
        <strain evidence="1">GVMAG-S-1101178-73</strain>
    </source>
</reference>
<name>A0A6C0KBA9_9ZZZZ</name>